<evidence type="ECO:0000256" key="4">
    <source>
        <dbReference type="ARBA" id="ARBA00023242"/>
    </source>
</evidence>
<sequence length="1029" mass="113380">MAEPSPDAIKTNNSHLGGITRLCFSRDGATIFTAGSDCLVRIHKADNPESEPGFHDDHHEDVTCLASSSDQLITGSVDNIVRHYSYPQNEFLGFVTRSSGVPIRFLDVDKAGERVAVCSDDMVVKIVDLKDTSIWSQTTICCDGKLKIYDTTGSTAICVKVFEAVVYASESDSKSSCYAQWHPSGAYFAVPTRTNDIAIYNRDSWTKQSTFVPDGPKALIGELTWSPNGRYLAASAAANIYVFSTDTRQPVAAYTCPKGAISALAFSPISNLLAFTSLDGSFHRWSDPISNDLADPVSDDETRQRKFEQLLDDEFGDDDGEIQEKGEDLGDDELFGDDAWIVDDDGKYTGYGKDEEDKPKGRTAVGISRAQEAFEPGSTSFRNKKRYLAFNMIGVIDVTDQETHNVVNVEFHDRSARRGYHFQDHHKYTLASLGEQGIVYACESEDEQPSIVYYRPYDSWTTQADWQIDLSPGENAVCVAAGGGPSSEQWMGSVVVATSKGFVRFFTASGVQRYLWSLGEDIITMAAGRGEVVVVHREGPAVDGCQNLRYTLLDLDTFDIIQEGKIPLPRKIELDWIGFTSEGVPAIYDSAGLLSVLDRHRRPGQARWVPLLDTTSLAKDGRKEAYWPVGVSQTHMSCIILKGLEVEPWFPRPLLQEIELRMPMLNMIEQQGKSEESLARGSLTLFNLSPIDPEASYTKKETEVALDKEILQLIQGACKADKLQRALDLARLVYQPESVKAASTIAAFYHLPGLKDRILNVRGEKEKKGKERKLKEKEMERARGKDYTGVNQKASMPEASSSRQFQDFAPRSRRAVGSSVNRDSTPASSNPVYVPETPGEDVEMEDVGFGRERGGSPAIEKRKRDKEFEEFDAPSKKRGSEFPFAKPAAVPAKNPFAKKPAGSNPFAKSSGGATPLDGKKSTSFFDRVDKLETDGVPKTKKMSKKEKAAETAASGGKQTSLFAAGISKKSKKADPETPVEEEEERQETDIGDDAAETLVEASAQESLDPVEEEEEDAEEVGTQVDETQE</sequence>
<feature type="domain" description="WDHD1/CFT4 helical bundle" evidence="7">
    <location>
        <begin position="697"/>
        <end position="766"/>
    </location>
</feature>
<keyword evidence="3" id="KW-0677">Repeat</keyword>
<comment type="caution">
    <text evidence="8">The sequence shown here is derived from an EMBL/GenBank/DDBJ whole genome shotgun (WGS) entry which is preliminary data.</text>
</comment>
<dbReference type="Proteomes" id="UP000322245">
    <property type="component" value="Unassembled WGS sequence"/>
</dbReference>
<comment type="subcellular location">
    <subcellularLocation>
        <location evidence="1">Nucleus</location>
    </subcellularLocation>
</comment>
<gene>
    <name evidence="8" type="ORF">B9479_002344</name>
</gene>
<dbReference type="GO" id="GO:0006281">
    <property type="term" value="P:DNA repair"/>
    <property type="evidence" value="ECO:0007669"/>
    <property type="project" value="TreeGrafter"/>
</dbReference>
<reference evidence="8 9" key="1">
    <citation type="submission" date="2017-05" db="EMBL/GenBank/DDBJ databases">
        <title>The Genome Sequence of Tsuchiyaea wingfieldii DSM 27421.</title>
        <authorList>
            <person name="Cuomo C."/>
            <person name="Passer A."/>
            <person name="Billmyre B."/>
            <person name="Heitman J."/>
        </authorList>
    </citation>
    <scope>NUCLEOTIDE SEQUENCE [LARGE SCALE GENOMIC DNA]</scope>
    <source>
        <strain evidence="8 9">DSM 27421</strain>
    </source>
</reference>
<evidence type="ECO:0000313" key="8">
    <source>
        <dbReference type="EMBL" id="TYJ56899.1"/>
    </source>
</evidence>
<dbReference type="GO" id="GO:0043596">
    <property type="term" value="C:nuclear replication fork"/>
    <property type="evidence" value="ECO:0007669"/>
    <property type="project" value="TreeGrafter"/>
</dbReference>
<feature type="compositionally biased region" description="Polar residues" evidence="5">
    <location>
        <begin position="789"/>
        <end position="805"/>
    </location>
</feature>
<feature type="compositionally biased region" description="Basic and acidic residues" evidence="5">
    <location>
        <begin position="926"/>
        <end position="937"/>
    </location>
</feature>
<feature type="compositionally biased region" description="Acidic residues" evidence="5">
    <location>
        <begin position="1008"/>
        <end position="1019"/>
    </location>
</feature>
<feature type="compositionally biased region" description="Acidic residues" evidence="5">
    <location>
        <begin position="977"/>
        <end position="995"/>
    </location>
</feature>
<evidence type="ECO:0000259" key="6">
    <source>
        <dbReference type="Pfam" id="PF12341"/>
    </source>
</evidence>
<feature type="compositionally biased region" description="Polar residues" evidence="5">
    <location>
        <begin position="818"/>
        <end position="831"/>
    </location>
</feature>
<dbReference type="Gene3D" id="2.130.10.10">
    <property type="entry name" value="YVTN repeat-like/Quinoprotein amine dehydrogenase"/>
    <property type="match status" value="2"/>
</dbReference>
<dbReference type="GO" id="GO:0006261">
    <property type="term" value="P:DNA-templated DNA replication"/>
    <property type="evidence" value="ECO:0007669"/>
    <property type="project" value="TreeGrafter"/>
</dbReference>
<dbReference type="PANTHER" id="PTHR19932">
    <property type="entry name" value="WD REPEAT AND HMG-BOX DNA BINDING PROTEIN"/>
    <property type="match status" value="1"/>
</dbReference>
<evidence type="ECO:0000259" key="7">
    <source>
        <dbReference type="Pfam" id="PF20946"/>
    </source>
</evidence>
<protein>
    <submittedName>
        <fullName evidence="8">Uncharacterized protein</fullName>
    </submittedName>
</protein>
<organism evidence="8 9">
    <name type="scientific">Cryptococcus floricola</name>
    <dbReference type="NCBI Taxonomy" id="2591691"/>
    <lineage>
        <taxon>Eukaryota</taxon>
        <taxon>Fungi</taxon>
        <taxon>Dikarya</taxon>
        <taxon>Basidiomycota</taxon>
        <taxon>Agaricomycotina</taxon>
        <taxon>Tremellomycetes</taxon>
        <taxon>Tremellales</taxon>
        <taxon>Cryptococcaceae</taxon>
        <taxon>Cryptococcus</taxon>
    </lineage>
</organism>
<dbReference type="Pfam" id="PF20946">
    <property type="entry name" value="Ctf4_C"/>
    <property type="match status" value="1"/>
</dbReference>
<dbReference type="InterPro" id="IPR036322">
    <property type="entry name" value="WD40_repeat_dom_sf"/>
</dbReference>
<dbReference type="GO" id="GO:0000278">
    <property type="term" value="P:mitotic cell cycle"/>
    <property type="evidence" value="ECO:0007669"/>
    <property type="project" value="TreeGrafter"/>
</dbReference>
<evidence type="ECO:0000256" key="3">
    <source>
        <dbReference type="ARBA" id="ARBA00022737"/>
    </source>
</evidence>
<keyword evidence="4" id="KW-0539">Nucleus</keyword>
<dbReference type="InterPro" id="IPR022100">
    <property type="entry name" value="WDHD1/CFT4_beta-prop_2nd"/>
</dbReference>
<evidence type="ECO:0000313" key="9">
    <source>
        <dbReference type="Proteomes" id="UP000322245"/>
    </source>
</evidence>
<feature type="region of interest" description="Disordered" evidence="5">
    <location>
        <begin position="765"/>
        <end position="1029"/>
    </location>
</feature>
<dbReference type="AlphaFoldDB" id="A0A5D3B2X8"/>
<dbReference type="InterPro" id="IPR015943">
    <property type="entry name" value="WD40/YVTN_repeat-like_dom_sf"/>
</dbReference>
<dbReference type="InterPro" id="IPR001680">
    <property type="entry name" value="WD40_rpt"/>
</dbReference>
<evidence type="ECO:0000256" key="5">
    <source>
        <dbReference type="SAM" id="MobiDB-lite"/>
    </source>
</evidence>
<feature type="domain" description="WDHD1/CFT4 second beta-propeller" evidence="6">
    <location>
        <begin position="372"/>
        <end position="664"/>
    </location>
</feature>
<dbReference type="SMART" id="SM00320">
    <property type="entry name" value="WD40"/>
    <property type="match status" value="5"/>
</dbReference>
<dbReference type="Pfam" id="PF00400">
    <property type="entry name" value="WD40"/>
    <property type="match status" value="2"/>
</dbReference>
<dbReference type="PANTHER" id="PTHR19932:SF10">
    <property type="entry name" value="WD REPEAT AND HMG-BOX DNA-BINDING PROTEIN 1"/>
    <property type="match status" value="1"/>
</dbReference>
<dbReference type="EMBL" id="NIDF01000018">
    <property type="protein sequence ID" value="TYJ56899.1"/>
    <property type="molecule type" value="Genomic_DNA"/>
</dbReference>
<name>A0A5D3B2X8_9TREE</name>
<feature type="region of interest" description="Disordered" evidence="5">
    <location>
        <begin position="309"/>
        <end position="329"/>
    </location>
</feature>
<dbReference type="Pfam" id="PF12341">
    <property type="entry name" value="Mcl1_mid"/>
    <property type="match status" value="1"/>
</dbReference>
<accession>A0A5D3B2X8</accession>
<feature type="compositionally biased region" description="Basic and acidic residues" evidence="5">
    <location>
        <begin position="848"/>
        <end position="880"/>
    </location>
</feature>
<dbReference type="InterPro" id="IPR048591">
    <property type="entry name" value="WDHD1/CFT4_hel"/>
</dbReference>
<evidence type="ECO:0000256" key="2">
    <source>
        <dbReference type="ARBA" id="ARBA00022574"/>
    </source>
</evidence>
<feature type="compositionally biased region" description="Low complexity" evidence="5">
    <location>
        <begin position="882"/>
        <end position="901"/>
    </location>
</feature>
<proteinExistence type="predicted"/>
<evidence type="ECO:0000256" key="1">
    <source>
        <dbReference type="ARBA" id="ARBA00004123"/>
    </source>
</evidence>
<keyword evidence="9" id="KW-1185">Reference proteome</keyword>
<feature type="compositionally biased region" description="Basic and acidic residues" evidence="5">
    <location>
        <begin position="765"/>
        <end position="786"/>
    </location>
</feature>
<dbReference type="GO" id="GO:0003682">
    <property type="term" value="F:chromatin binding"/>
    <property type="evidence" value="ECO:0007669"/>
    <property type="project" value="TreeGrafter"/>
</dbReference>
<keyword evidence="2" id="KW-0853">WD repeat</keyword>
<feature type="compositionally biased region" description="Acidic residues" evidence="5">
    <location>
        <begin position="310"/>
        <end position="321"/>
    </location>
</feature>
<dbReference type="SUPFAM" id="SSF50978">
    <property type="entry name" value="WD40 repeat-like"/>
    <property type="match status" value="1"/>
</dbReference>